<dbReference type="AlphaFoldDB" id="A0A1A8WYC2"/>
<evidence type="ECO:0000313" key="2">
    <source>
        <dbReference type="Proteomes" id="UP000078597"/>
    </source>
</evidence>
<sequence>LNSSISKWKIEEYSHKKPGNTKEIIAINCYASGNKENNGIHGNIGENIFTQEIEDWIRKDNTYVNSIVNDKALDKSDEIAEKYVL</sequence>
<accession>A0A1A8WYC2</accession>
<organism evidence="1 2">
    <name type="scientific">Plasmodium malariae</name>
    <dbReference type="NCBI Taxonomy" id="5858"/>
    <lineage>
        <taxon>Eukaryota</taxon>
        <taxon>Sar</taxon>
        <taxon>Alveolata</taxon>
        <taxon>Apicomplexa</taxon>
        <taxon>Aconoidasida</taxon>
        <taxon>Haemosporida</taxon>
        <taxon>Plasmodiidae</taxon>
        <taxon>Plasmodium</taxon>
        <taxon>Plasmodium (Plasmodium)</taxon>
    </lineage>
</organism>
<feature type="non-terminal residue" evidence="1">
    <location>
        <position position="1"/>
    </location>
</feature>
<dbReference type="EMBL" id="FLQW01003953">
    <property type="protein sequence ID" value="SBS96395.1"/>
    <property type="molecule type" value="Genomic_DNA"/>
</dbReference>
<name>A0A1A8WYC2_PLAMA</name>
<reference evidence="2" key="1">
    <citation type="submission" date="2016-05" db="EMBL/GenBank/DDBJ databases">
        <authorList>
            <person name="Naeem Raeece"/>
        </authorList>
    </citation>
    <scope>NUCLEOTIDE SEQUENCE [LARGE SCALE GENOMIC DNA]</scope>
</reference>
<protein>
    <submittedName>
        <fullName evidence="1">Uncharacterized protein</fullName>
    </submittedName>
</protein>
<dbReference type="Proteomes" id="UP000078597">
    <property type="component" value="Unassembled WGS sequence"/>
</dbReference>
<proteinExistence type="predicted"/>
<evidence type="ECO:0000313" key="1">
    <source>
        <dbReference type="EMBL" id="SBS96395.1"/>
    </source>
</evidence>
<gene>
    <name evidence="1" type="ORF">PMALA_053580</name>
</gene>